<evidence type="ECO:0000256" key="1">
    <source>
        <dbReference type="ARBA" id="ARBA00004430"/>
    </source>
</evidence>
<comment type="subcellular location">
    <subcellularLocation>
        <location evidence="1">Cytoplasm</location>
        <location evidence="1">Cytoskeleton</location>
        <location evidence="1">Cilium axoneme</location>
    </subcellularLocation>
</comment>
<proteinExistence type="predicted"/>
<evidence type="ECO:0000313" key="3">
    <source>
        <dbReference type="EMBL" id="GIM16855.1"/>
    </source>
</evidence>
<reference evidence="3" key="1">
    <citation type="journal article" date="2021" name="Proc. Natl. Acad. Sci. U.S.A.">
        <title>Three genomes in the algal genus Volvox reveal the fate of a haploid sex-determining region after a transition to homothallism.</title>
        <authorList>
            <person name="Yamamoto K."/>
            <person name="Hamaji T."/>
            <person name="Kawai-Toyooka H."/>
            <person name="Matsuzaki R."/>
            <person name="Takahashi F."/>
            <person name="Nishimura Y."/>
            <person name="Kawachi M."/>
            <person name="Noguchi H."/>
            <person name="Minakuchi Y."/>
            <person name="Umen J.G."/>
            <person name="Toyoda A."/>
            <person name="Nozaki H."/>
        </authorList>
    </citation>
    <scope>NUCLEOTIDE SEQUENCE</scope>
    <source>
        <strain evidence="3">NIES-3785</strain>
    </source>
</reference>
<dbReference type="SUPFAM" id="SSF52047">
    <property type="entry name" value="RNI-like"/>
    <property type="match status" value="1"/>
</dbReference>
<evidence type="ECO:0000256" key="2">
    <source>
        <dbReference type="SAM" id="MobiDB-lite"/>
    </source>
</evidence>
<dbReference type="GO" id="GO:0005930">
    <property type="term" value="C:axoneme"/>
    <property type="evidence" value="ECO:0007669"/>
    <property type="project" value="UniProtKB-SubCell"/>
</dbReference>
<protein>
    <submittedName>
        <fullName evidence="3">Uncharacterized protein</fullName>
    </submittedName>
</protein>
<gene>
    <name evidence="3" type="ORF">Vretimale_19435</name>
</gene>
<accession>A0A8J4M0B8</accession>
<dbReference type="AlphaFoldDB" id="A0A8J4M0B8"/>
<dbReference type="EMBL" id="BNCQ01000086">
    <property type="protein sequence ID" value="GIM16855.1"/>
    <property type="molecule type" value="Genomic_DNA"/>
</dbReference>
<sequence>MRYEVGVYWPNTSTGVVAPTYDSEARNFISQLSRQWIRLTCATTSSSRRVTVPLVCKAWAEAITPSKTTSKLWETVEIHDLHCRGLSAQECRANNGVMLQSTKHARLAEAISRWLHQRCNLMSRLTVFPVTVMESSAQARSLALWSSAFGQALPTLASSSKLVQLTIHGPGVHAATGPGTFSRPSHGYSDPNAAGAILRGAFSLSSLHELHVYDVPWAESLHAAIVPGSALAPNMAFAVTAAATFTPTPPPGLPSHLTLTNLRELVINRSFYQQGNDSLDDSVVLDGGAVEAWAMLGTAMKDLPLLERLDLAHTHALTYCDPARGVAAAPWPPLQKLLQLSLAHDLSVQPPPPPPSAPAAGGASVPSQPPRRSHGSIRADGLWTSPEVYNTSVTGNTTIVTGAANDSDGTAVAGAMLVGGAGGITALAEDPTAADVDASPPLPPPVMAVPAAADACDLSNDEGDGDFRETFEDEALESEAAAPPAATEGVSVFRQPMLTVDAAYALVELHSWLPGCTALASLDLRNCGLEAVPLAVAHLPMLTKLDLYGNPLVTMRMPDPLRSLVWLRFSLDPCYDMLYEMMAAEGGEELAAEDMWTVELPAPQLQELEVDSSSLRALELIREAASGLSQLRRLVLVDKSADTLLF</sequence>
<comment type="caution">
    <text evidence="3">The sequence shown here is derived from an EMBL/GenBank/DDBJ whole genome shotgun (WGS) entry which is preliminary data.</text>
</comment>
<evidence type="ECO:0000313" key="4">
    <source>
        <dbReference type="Proteomes" id="UP000722791"/>
    </source>
</evidence>
<dbReference type="Proteomes" id="UP000722791">
    <property type="component" value="Unassembled WGS sequence"/>
</dbReference>
<dbReference type="Gene3D" id="3.80.10.10">
    <property type="entry name" value="Ribonuclease Inhibitor"/>
    <property type="match status" value="1"/>
</dbReference>
<dbReference type="InterPro" id="IPR032675">
    <property type="entry name" value="LRR_dom_sf"/>
</dbReference>
<feature type="region of interest" description="Disordered" evidence="2">
    <location>
        <begin position="345"/>
        <end position="381"/>
    </location>
</feature>
<organism evidence="3 4">
    <name type="scientific">Volvox reticuliferus</name>
    <dbReference type="NCBI Taxonomy" id="1737510"/>
    <lineage>
        <taxon>Eukaryota</taxon>
        <taxon>Viridiplantae</taxon>
        <taxon>Chlorophyta</taxon>
        <taxon>core chlorophytes</taxon>
        <taxon>Chlorophyceae</taxon>
        <taxon>CS clade</taxon>
        <taxon>Chlamydomonadales</taxon>
        <taxon>Volvocaceae</taxon>
        <taxon>Volvox</taxon>
    </lineage>
</organism>
<name>A0A8J4M0B8_9CHLO</name>